<organism evidence="3 4">
    <name type="scientific">Phytophthora nicotianae P1569</name>
    <dbReference type="NCBI Taxonomy" id="1317065"/>
    <lineage>
        <taxon>Eukaryota</taxon>
        <taxon>Sar</taxon>
        <taxon>Stramenopiles</taxon>
        <taxon>Oomycota</taxon>
        <taxon>Peronosporomycetes</taxon>
        <taxon>Peronosporales</taxon>
        <taxon>Peronosporaceae</taxon>
        <taxon>Phytophthora</taxon>
    </lineage>
</organism>
<feature type="compositionally biased region" description="Low complexity" evidence="1">
    <location>
        <begin position="103"/>
        <end position="112"/>
    </location>
</feature>
<dbReference type="AlphaFoldDB" id="V9EXC4"/>
<dbReference type="EMBL" id="ANIZ01001970">
    <property type="protein sequence ID" value="ETI43531.1"/>
    <property type="molecule type" value="Genomic_DNA"/>
</dbReference>
<name>V9EXC4_PHYNI</name>
<protein>
    <recommendedName>
        <fullName evidence="2">HAT C-terminal dimerisation domain-containing protein</fullName>
    </recommendedName>
</protein>
<feature type="region of interest" description="Disordered" evidence="1">
    <location>
        <begin position="98"/>
        <end position="117"/>
    </location>
</feature>
<dbReference type="InterPro" id="IPR008906">
    <property type="entry name" value="HATC_C_dom"/>
</dbReference>
<dbReference type="SUPFAM" id="SSF53098">
    <property type="entry name" value="Ribonuclease H-like"/>
    <property type="match status" value="1"/>
</dbReference>
<dbReference type="GO" id="GO:0046983">
    <property type="term" value="F:protein dimerization activity"/>
    <property type="evidence" value="ECO:0007669"/>
    <property type="project" value="InterPro"/>
</dbReference>
<evidence type="ECO:0000259" key="2">
    <source>
        <dbReference type="Pfam" id="PF05699"/>
    </source>
</evidence>
<dbReference type="eggNOG" id="ENOG502T2EQ">
    <property type="taxonomic scope" value="Eukaryota"/>
</dbReference>
<keyword evidence="4" id="KW-1185">Reference proteome</keyword>
<feature type="domain" description="HAT C-terminal dimerisation" evidence="2">
    <location>
        <begin position="191"/>
        <end position="266"/>
    </location>
</feature>
<dbReference type="HOGENOM" id="CLU_995604_0_0_1"/>
<gene>
    <name evidence="3" type="ORF">F443_11547</name>
</gene>
<reference evidence="3 4" key="1">
    <citation type="submission" date="2013-11" db="EMBL/GenBank/DDBJ databases">
        <title>The Genome Sequence of Phytophthora parasitica P1569.</title>
        <authorList>
            <consortium name="The Broad Institute Genomics Platform"/>
            <person name="Russ C."/>
            <person name="Tyler B."/>
            <person name="Panabieres F."/>
            <person name="Shan W."/>
            <person name="Tripathy S."/>
            <person name="Grunwald N."/>
            <person name="Machado M."/>
            <person name="Johnson C.S."/>
            <person name="Arredondo F."/>
            <person name="Hong C."/>
            <person name="Coffey M."/>
            <person name="Young S.K."/>
            <person name="Zeng Q."/>
            <person name="Gargeya S."/>
            <person name="Fitzgerald M."/>
            <person name="Abouelleil A."/>
            <person name="Alvarado L."/>
            <person name="Chapman S.B."/>
            <person name="Gainer-Dewar J."/>
            <person name="Goldberg J."/>
            <person name="Griggs A."/>
            <person name="Gujja S."/>
            <person name="Hansen M."/>
            <person name="Howarth C."/>
            <person name="Imamovic A."/>
            <person name="Ireland A."/>
            <person name="Larimer J."/>
            <person name="McCowan C."/>
            <person name="Murphy C."/>
            <person name="Pearson M."/>
            <person name="Poon T.W."/>
            <person name="Priest M."/>
            <person name="Roberts A."/>
            <person name="Saif S."/>
            <person name="Shea T."/>
            <person name="Sykes S."/>
            <person name="Wortman J."/>
            <person name="Nusbaum C."/>
            <person name="Birren B."/>
        </authorList>
    </citation>
    <scope>NUCLEOTIDE SEQUENCE [LARGE SCALE GENOMIC DNA]</scope>
    <source>
        <strain evidence="3 4">P1569</strain>
    </source>
</reference>
<proteinExistence type="predicted"/>
<dbReference type="Pfam" id="PF05699">
    <property type="entry name" value="Dimer_Tnp_hAT"/>
    <property type="match status" value="1"/>
</dbReference>
<dbReference type="InterPro" id="IPR012337">
    <property type="entry name" value="RNaseH-like_sf"/>
</dbReference>
<dbReference type="Proteomes" id="UP000018721">
    <property type="component" value="Unassembled WGS sequence"/>
</dbReference>
<evidence type="ECO:0000313" key="4">
    <source>
        <dbReference type="Proteomes" id="UP000018721"/>
    </source>
</evidence>
<evidence type="ECO:0000256" key="1">
    <source>
        <dbReference type="SAM" id="MobiDB-lite"/>
    </source>
</evidence>
<comment type="caution">
    <text evidence="3">The sequence shown here is derived from an EMBL/GenBank/DDBJ whole genome shotgun (WGS) entry which is preliminary data.</text>
</comment>
<evidence type="ECO:0000313" key="3">
    <source>
        <dbReference type="EMBL" id="ETI43531.1"/>
    </source>
</evidence>
<sequence>MFVLLRVASTRMNSYKFSACAIDGARDMDTNENNFPRVEIKLTDLPSYTTVCQKFLRVPNVTDTAADNILDEAKALMRVEQRVFYKALKTNVLQQVEGSVAQPSSSPPGDGDSSSDTEAELLYGEEVSQPIEDSNAETFMNARADELLEEWLSLRVDWADVVRTQYPDKEESKKILSKVIVRSKKHNARVWNVEELCGRIDICRWFNEVGQAKYPSIAKLARVWLGRGCSTAFQERVFSTGYFVMSKLRTKTDNERAQQQLILRHNQKEIRRIEESTRKI</sequence>
<accession>V9EXC4</accession>